<comment type="caution">
    <text evidence="1">The sequence shown here is derived from an EMBL/GenBank/DDBJ whole genome shotgun (WGS) entry which is preliminary data.</text>
</comment>
<organism evidence="1 2">
    <name type="scientific">Cuscuta australis</name>
    <dbReference type="NCBI Taxonomy" id="267555"/>
    <lineage>
        <taxon>Eukaryota</taxon>
        <taxon>Viridiplantae</taxon>
        <taxon>Streptophyta</taxon>
        <taxon>Embryophyta</taxon>
        <taxon>Tracheophyta</taxon>
        <taxon>Spermatophyta</taxon>
        <taxon>Magnoliopsida</taxon>
        <taxon>eudicotyledons</taxon>
        <taxon>Gunneridae</taxon>
        <taxon>Pentapetalae</taxon>
        <taxon>asterids</taxon>
        <taxon>lamiids</taxon>
        <taxon>Solanales</taxon>
        <taxon>Convolvulaceae</taxon>
        <taxon>Cuscuteae</taxon>
        <taxon>Cuscuta</taxon>
        <taxon>Cuscuta subgen. Grammica</taxon>
        <taxon>Cuscuta sect. Cleistogrammica</taxon>
    </lineage>
</organism>
<sequence>MVIADLGTGICRLERRGWDLEIGSDSKFGNWDSNKVYSASAVEAPWWNLSRLQSFEP</sequence>
<dbReference type="EMBL" id="NQVE01000060">
    <property type="protein sequence ID" value="RAL50397.1"/>
    <property type="molecule type" value="Genomic_DNA"/>
</dbReference>
<evidence type="ECO:0000313" key="1">
    <source>
        <dbReference type="EMBL" id="RAL50397.1"/>
    </source>
</evidence>
<proteinExistence type="predicted"/>
<dbReference type="Proteomes" id="UP000249390">
    <property type="component" value="Unassembled WGS sequence"/>
</dbReference>
<evidence type="ECO:0000313" key="2">
    <source>
        <dbReference type="Proteomes" id="UP000249390"/>
    </source>
</evidence>
<protein>
    <submittedName>
        <fullName evidence="1">Uncharacterized protein</fullName>
    </submittedName>
</protein>
<accession>A0A328DXD7</accession>
<name>A0A328DXD7_9ASTE</name>
<keyword evidence="2" id="KW-1185">Reference proteome</keyword>
<dbReference type="AlphaFoldDB" id="A0A328DXD7"/>
<gene>
    <name evidence="1" type="ORF">DM860_016864</name>
</gene>
<reference evidence="1 2" key="1">
    <citation type="submission" date="2018-06" db="EMBL/GenBank/DDBJ databases">
        <title>The Genome of Cuscuta australis (Dodder) Provides Insight into the Evolution of Plant Parasitism.</title>
        <authorList>
            <person name="Liu H."/>
        </authorList>
    </citation>
    <scope>NUCLEOTIDE SEQUENCE [LARGE SCALE GENOMIC DNA]</scope>
    <source>
        <strain evidence="2">cv. Yunnan</strain>
        <tissue evidence="1">Vines</tissue>
    </source>
</reference>